<organism evidence="1 2">
    <name type="scientific">Helianthus annuus</name>
    <name type="common">Common sunflower</name>
    <dbReference type="NCBI Taxonomy" id="4232"/>
    <lineage>
        <taxon>Eukaryota</taxon>
        <taxon>Viridiplantae</taxon>
        <taxon>Streptophyta</taxon>
        <taxon>Embryophyta</taxon>
        <taxon>Tracheophyta</taxon>
        <taxon>Spermatophyta</taxon>
        <taxon>Magnoliopsida</taxon>
        <taxon>eudicotyledons</taxon>
        <taxon>Gunneridae</taxon>
        <taxon>Pentapetalae</taxon>
        <taxon>asterids</taxon>
        <taxon>campanulids</taxon>
        <taxon>Asterales</taxon>
        <taxon>Asteraceae</taxon>
        <taxon>Asteroideae</taxon>
        <taxon>Heliantheae alliance</taxon>
        <taxon>Heliantheae</taxon>
        <taxon>Helianthus</taxon>
    </lineage>
</organism>
<gene>
    <name evidence="1" type="ORF">HanXRQr2_Chr06g0245061</name>
</gene>
<comment type="caution">
    <text evidence="1">The sequence shown here is derived from an EMBL/GenBank/DDBJ whole genome shotgun (WGS) entry which is preliminary data.</text>
</comment>
<evidence type="ECO:0000313" key="1">
    <source>
        <dbReference type="EMBL" id="KAF5801178.1"/>
    </source>
</evidence>
<dbReference type="Proteomes" id="UP000215914">
    <property type="component" value="Unassembled WGS sequence"/>
</dbReference>
<name>A0A9K3IQF3_HELAN</name>
<protein>
    <submittedName>
        <fullName evidence="1">Uncharacterized protein</fullName>
    </submittedName>
</protein>
<evidence type="ECO:0000313" key="2">
    <source>
        <dbReference type="Proteomes" id="UP000215914"/>
    </source>
</evidence>
<dbReference type="AlphaFoldDB" id="A0A9K3IQF3"/>
<sequence>MENGGIRPEAKVTTALDGSKNMAIAAAGNTGTPMSNKDSCYERFPHYGFYHCYGNSIPLRQVNKPSKRKGGSLW</sequence>
<dbReference type="EMBL" id="MNCJ02000321">
    <property type="protein sequence ID" value="KAF5801178.1"/>
    <property type="molecule type" value="Genomic_DNA"/>
</dbReference>
<reference evidence="1" key="1">
    <citation type="journal article" date="2017" name="Nature">
        <title>The sunflower genome provides insights into oil metabolism, flowering and Asterid evolution.</title>
        <authorList>
            <person name="Badouin H."/>
            <person name="Gouzy J."/>
            <person name="Grassa C.J."/>
            <person name="Murat F."/>
            <person name="Staton S.E."/>
            <person name="Cottret L."/>
            <person name="Lelandais-Briere C."/>
            <person name="Owens G.L."/>
            <person name="Carrere S."/>
            <person name="Mayjonade B."/>
            <person name="Legrand L."/>
            <person name="Gill N."/>
            <person name="Kane N.C."/>
            <person name="Bowers J.E."/>
            <person name="Hubner S."/>
            <person name="Bellec A."/>
            <person name="Berard A."/>
            <person name="Berges H."/>
            <person name="Blanchet N."/>
            <person name="Boniface M.C."/>
            <person name="Brunel D."/>
            <person name="Catrice O."/>
            <person name="Chaidir N."/>
            <person name="Claudel C."/>
            <person name="Donnadieu C."/>
            <person name="Faraut T."/>
            <person name="Fievet G."/>
            <person name="Helmstetter N."/>
            <person name="King M."/>
            <person name="Knapp S.J."/>
            <person name="Lai Z."/>
            <person name="Le Paslier M.C."/>
            <person name="Lippi Y."/>
            <person name="Lorenzon L."/>
            <person name="Mandel J.R."/>
            <person name="Marage G."/>
            <person name="Marchand G."/>
            <person name="Marquand E."/>
            <person name="Bret-Mestries E."/>
            <person name="Morien E."/>
            <person name="Nambeesan S."/>
            <person name="Nguyen T."/>
            <person name="Pegot-Espagnet P."/>
            <person name="Pouilly N."/>
            <person name="Raftis F."/>
            <person name="Sallet E."/>
            <person name="Schiex T."/>
            <person name="Thomas J."/>
            <person name="Vandecasteele C."/>
            <person name="Vares D."/>
            <person name="Vear F."/>
            <person name="Vautrin S."/>
            <person name="Crespi M."/>
            <person name="Mangin B."/>
            <person name="Burke J.M."/>
            <person name="Salse J."/>
            <person name="Munos S."/>
            <person name="Vincourt P."/>
            <person name="Rieseberg L.H."/>
            <person name="Langlade N.B."/>
        </authorList>
    </citation>
    <scope>NUCLEOTIDE SEQUENCE</scope>
    <source>
        <tissue evidence="1">Leaves</tissue>
    </source>
</reference>
<accession>A0A9K3IQF3</accession>
<keyword evidence="2" id="KW-1185">Reference proteome</keyword>
<dbReference type="Gramene" id="mRNA:HanXRQr2_Chr06g0245061">
    <property type="protein sequence ID" value="mRNA:HanXRQr2_Chr06g0245061"/>
    <property type="gene ID" value="HanXRQr2_Chr06g0245061"/>
</dbReference>
<reference evidence="1" key="2">
    <citation type="submission" date="2020-06" db="EMBL/GenBank/DDBJ databases">
        <title>Helianthus annuus Genome sequencing and assembly Release 2.</title>
        <authorList>
            <person name="Gouzy J."/>
            <person name="Langlade N."/>
            <person name="Munos S."/>
        </authorList>
    </citation>
    <scope>NUCLEOTIDE SEQUENCE</scope>
    <source>
        <tissue evidence="1">Leaves</tissue>
    </source>
</reference>
<proteinExistence type="predicted"/>